<sequence>MKFAVFTVMLPEYKPEETVALLKKHGYDGVEWRVTAIDRSRLEEKPSFWGNNLCTVDVDSTDEQLDRLRRLTDEAGLGVPNLGCYLKVGDLAAVERDMRIAQKLGSPSIRIAMPWYNRTRPYGELFAEARTYMEGVQELSGRYGVKGLVEMHMNFIAPSAGLARRLVEGFDPQRIGVIFDPGNMVYEGFEQYRMGLEVLGEYLAHVHIKNAVWERVPNPADALAPKWRAVSAPTSEGVANWAQVIADLKSVGYDGWFSFEDFSLSAPTEDLLKHNLDYIKSLI</sequence>
<dbReference type="InterPro" id="IPR036237">
    <property type="entry name" value="Xyl_isomerase-like_sf"/>
</dbReference>
<dbReference type="GO" id="GO:0016853">
    <property type="term" value="F:isomerase activity"/>
    <property type="evidence" value="ECO:0007669"/>
    <property type="project" value="UniProtKB-KW"/>
</dbReference>
<keyword evidence="2" id="KW-0413">Isomerase</keyword>
<dbReference type="Gene3D" id="3.20.20.150">
    <property type="entry name" value="Divalent-metal-dependent TIM barrel enzymes"/>
    <property type="match status" value="1"/>
</dbReference>
<dbReference type="Proteomes" id="UP000282311">
    <property type="component" value="Unassembled WGS sequence"/>
</dbReference>
<dbReference type="InterPro" id="IPR013022">
    <property type="entry name" value="Xyl_isomerase-like_TIM-brl"/>
</dbReference>
<comment type="caution">
    <text evidence="2">The sequence shown here is derived from an EMBL/GenBank/DDBJ whole genome shotgun (WGS) entry which is preliminary data.</text>
</comment>
<evidence type="ECO:0000313" key="3">
    <source>
        <dbReference type="Proteomes" id="UP000282311"/>
    </source>
</evidence>
<name>A0A3B0CKJ9_9BACL</name>
<dbReference type="AlphaFoldDB" id="A0A3B0CKJ9"/>
<evidence type="ECO:0000259" key="1">
    <source>
        <dbReference type="Pfam" id="PF01261"/>
    </source>
</evidence>
<protein>
    <submittedName>
        <fullName evidence="2">Sugar phosphate isomerase/epimerase</fullName>
    </submittedName>
</protein>
<gene>
    <name evidence="2" type="ORF">D7M11_09790</name>
</gene>
<dbReference type="SUPFAM" id="SSF51658">
    <property type="entry name" value="Xylose isomerase-like"/>
    <property type="match status" value="1"/>
</dbReference>
<reference evidence="2 3" key="1">
    <citation type="journal article" date="2007" name="Int. J. Syst. Evol. Microbiol.">
        <title>Paenibacillus ginsengarvi sp. nov., isolated from soil from ginseng cultivation.</title>
        <authorList>
            <person name="Yoon M.H."/>
            <person name="Ten L.N."/>
            <person name="Im W.T."/>
        </authorList>
    </citation>
    <scope>NUCLEOTIDE SEQUENCE [LARGE SCALE GENOMIC DNA]</scope>
    <source>
        <strain evidence="2 3">KCTC 13059</strain>
    </source>
</reference>
<dbReference type="RefSeq" id="WP_120747013.1">
    <property type="nucleotide sequence ID" value="NZ_RBAH01000005.1"/>
</dbReference>
<dbReference type="PANTHER" id="PTHR12110">
    <property type="entry name" value="HYDROXYPYRUVATE ISOMERASE"/>
    <property type="match status" value="1"/>
</dbReference>
<proteinExistence type="predicted"/>
<dbReference type="Pfam" id="PF01261">
    <property type="entry name" value="AP_endonuc_2"/>
    <property type="match status" value="1"/>
</dbReference>
<dbReference type="OrthoDB" id="104997at2"/>
<accession>A0A3B0CKJ9</accession>
<dbReference type="InterPro" id="IPR050312">
    <property type="entry name" value="IolE/XylAMocC-like"/>
</dbReference>
<keyword evidence="3" id="KW-1185">Reference proteome</keyword>
<evidence type="ECO:0000313" key="2">
    <source>
        <dbReference type="EMBL" id="RKN85361.1"/>
    </source>
</evidence>
<dbReference type="EMBL" id="RBAH01000005">
    <property type="protein sequence ID" value="RKN85361.1"/>
    <property type="molecule type" value="Genomic_DNA"/>
</dbReference>
<organism evidence="2 3">
    <name type="scientific">Paenibacillus ginsengarvi</name>
    <dbReference type="NCBI Taxonomy" id="400777"/>
    <lineage>
        <taxon>Bacteria</taxon>
        <taxon>Bacillati</taxon>
        <taxon>Bacillota</taxon>
        <taxon>Bacilli</taxon>
        <taxon>Bacillales</taxon>
        <taxon>Paenibacillaceae</taxon>
        <taxon>Paenibacillus</taxon>
    </lineage>
</organism>
<feature type="domain" description="Xylose isomerase-like TIM barrel" evidence="1">
    <location>
        <begin position="19"/>
        <end position="281"/>
    </location>
</feature>